<dbReference type="AntiFam" id="ANF00069">
    <property type="entry name" value="Translation of predicted DNA regulatory sequence"/>
</dbReference>
<evidence type="ECO:0000256" key="1">
    <source>
        <dbReference type="SAM" id="Phobius"/>
    </source>
</evidence>
<accession>A0A3N0UBP2</accession>
<dbReference type="EMBL" id="RJUJ01000016">
    <property type="protein sequence ID" value="ROH77227.1"/>
    <property type="molecule type" value="Genomic_DNA"/>
</dbReference>
<keyword evidence="1" id="KW-1133">Transmembrane helix</keyword>
<comment type="caution">
    <text evidence="2">The sequence shown here is derived from an EMBL/GenBank/DDBJ whole genome shotgun (WGS) entry which is preliminary data.</text>
</comment>
<reference evidence="2 3" key="1">
    <citation type="submission" date="2018-10" db="EMBL/GenBank/DDBJ databases">
        <title>New species genome.</title>
        <authorList>
            <person name="Li Y."/>
        </authorList>
    </citation>
    <scope>NUCLEOTIDE SEQUENCE [LARGE SCALE GENOMIC DNA]</scope>
    <source>
        <strain evidence="2 3">L6_4B</strain>
    </source>
</reference>
<dbReference type="Proteomes" id="UP000274511">
    <property type="component" value="Unassembled WGS sequence"/>
</dbReference>
<name>A0A3N0UBP2_9GAMM</name>
<evidence type="ECO:0000313" key="3">
    <source>
        <dbReference type="Proteomes" id="UP000274511"/>
    </source>
</evidence>
<feature type="transmembrane region" description="Helical" evidence="1">
    <location>
        <begin position="26"/>
        <end position="45"/>
    </location>
</feature>
<sequence>MSSHEFLYLVKAKPLSSVSVNRYRRINIWTAILGRFLVLLPVVFARRSRSSQVVSNTVRRNSMDRYELHFDFRRWDRYNRRSVSIPVIGLLFAVSIDGQTA</sequence>
<organism evidence="2 3">
    <name type="scientific">Lonsdalea populi</name>
    <dbReference type="NCBI Taxonomy" id="1172565"/>
    <lineage>
        <taxon>Bacteria</taxon>
        <taxon>Pseudomonadati</taxon>
        <taxon>Pseudomonadota</taxon>
        <taxon>Gammaproteobacteria</taxon>
        <taxon>Enterobacterales</taxon>
        <taxon>Pectobacteriaceae</taxon>
        <taxon>Lonsdalea</taxon>
    </lineage>
</organism>
<gene>
    <name evidence="2" type="ORF">EC392_14165</name>
</gene>
<protein>
    <submittedName>
        <fullName evidence="2">DUF2684 family protein</fullName>
    </submittedName>
</protein>
<dbReference type="AlphaFoldDB" id="A0A3N0UBP2"/>
<evidence type="ECO:0000313" key="2">
    <source>
        <dbReference type="EMBL" id="ROH77227.1"/>
    </source>
</evidence>
<proteinExistence type="predicted"/>
<keyword evidence="1" id="KW-0812">Transmembrane</keyword>
<keyword evidence="1" id="KW-0472">Membrane</keyword>